<name>A0AA38LK95_TAXCH</name>
<dbReference type="AlphaFoldDB" id="A0AA38LK95"/>
<dbReference type="Proteomes" id="UP000824469">
    <property type="component" value="Unassembled WGS sequence"/>
</dbReference>
<dbReference type="EMBL" id="JAHRHJ020000002">
    <property type="protein sequence ID" value="KAH9327051.1"/>
    <property type="molecule type" value="Genomic_DNA"/>
</dbReference>
<gene>
    <name evidence="1" type="ORF">KI387_007229</name>
</gene>
<accession>A0AA38LK95</accession>
<sequence>PTGPNNPCKFEDLISRSEDFGGGYMEFVMVTNSCKYCPAYDVVIDCSVCYGKGHKCRVKDGRPLFPYEQWTMHYQGPY</sequence>
<organism evidence="1 2">
    <name type="scientific">Taxus chinensis</name>
    <name type="common">Chinese yew</name>
    <name type="synonym">Taxus wallichiana var. chinensis</name>
    <dbReference type="NCBI Taxonomy" id="29808"/>
    <lineage>
        <taxon>Eukaryota</taxon>
        <taxon>Viridiplantae</taxon>
        <taxon>Streptophyta</taxon>
        <taxon>Embryophyta</taxon>
        <taxon>Tracheophyta</taxon>
        <taxon>Spermatophyta</taxon>
        <taxon>Pinopsida</taxon>
        <taxon>Pinidae</taxon>
        <taxon>Conifers II</taxon>
        <taxon>Cupressales</taxon>
        <taxon>Taxaceae</taxon>
        <taxon>Taxus</taxon>
    </lineage>
</organism>
<reference evidence="1 2" key="1">
    <citation type="journal article" date="2021" name="Nat. Plants">
        <title>The Taxus genome provides insights into paclitaxel biosynthesis.</title>
        <authorList>
            <person name="Xiong X."/>
            <person name="Gou J."/>
            <person name="Liao Q."/>
            <person name="Li Y."/>
            <person name="Zhou Q."/>
            <person name="Bi G."/>
            <person name="Li C."/>
            <person name="Du R."/>
            <person name="Wang X."/>
            <person name="Sun T."/>
            <person name="Guo L."/>
            <person name="Liang H."/>
            <person name="Lu P."/>
            <person name="Wu Y."/>
            <person name="Zhang Z."/>
            <person name="Ro D.K."/>
            <person name="Shang Y."/>
            <person name="Huang S."/>
            <person name="Yan J."/>
        </authorList>
    </citation>
    <scope>NUCLEOTIDE SEQUENCE [LARGE SCALE GENOMIC DNA]</scope>
    <source>
        <strain evidence="1">Ta-2019</strain>
    </source>
</reference>
<protein>
    <submittedName>
        <fullName evidence="1">Uncharacterized protein</fullName>
    </submittedName>
</protein>
<proteinExistence type="predicted"/>
<keyword evidence="2" id="KW-1185">Reference proteome</keyword>
<evidence type="ECO:0000313" key="1">
    <source>
        <dbReference type="EMBL" id="KAH9327051.1"/>
    </source>
</evidence>
<feature type="non-terminal residue" evidence="1">
    <location>
        <position position="78"/>
    </location>
</feature>
<evidence type="ECO:0000313" key="2">
    <source>
        <dbReference type="Proteomes" id="UP000824469"/>
    </source>
</evidence>
<comment type="caution">
    <text evidence="1">The sequence shown here is derived from an EMBL/GenBank/DDBJ whole genome shotgun (WGS) entry which is preliminary data.</text>
</comment>
<feature type="non-terminal residue" evidence="1">
    <location>
        <position position="1"/>
    </location>
</feature>